<dbReference type="OrthoDB" id="8160865at2"/>
<organism evidence="2 3">
    <name type="scientific">Phyllobacterium myrsinacearum</name>
    <dbReference type="NCBI Taxonomy" id="28101"/>
    <lineage>
        <taxon>Bacteria</taxon>
        <taxon>Pseudomonadati</taxon>
        <taxon>Pseudomonadota</taxon>
        <taxon>Alphaproteobacteria</taxon>
        <taxon>Hyphomicrobiales</taxon>
        <taxon>Phyllobacteriaceae</taxon>
        <taxon>Phyllobacterium</taxon>
    </lineage>
</organism>
<evidence type="ECO:0000313" key="2">
    <source>
        <dbReference type="EMBL" id="PRD50962.1"/>
    </source>
</evidence>
<reference evidence="2 3" key="1">
    <citation type="submission" date="2018-02" db="EMBL/GenBank/DDBJ databases">
        <title>The draft genome of Phyllobacterium myrsinacearum DSM5892.</title>
        <authorList>
            <person name="Li L."/>
            <person name="Liu L."/>
            <person name="Zhang X."/>
            <person name="Wang T."/>
        </authorList>
    </citation>
    <scope>NUCLEOTIDE SEQUENCE [LARGE SCALE GENOMIC DNA]</scope>
    <source>
        <strain evidence="2 3">DSM 5892</strain>
    </source>
</reference>
<gene>
    <name evidence="2" type="ORF">C5750_19115</name>
</gene>
<dbReference type="RefSeq" id="WP_105735690.1">
    <property type="nucleotide sequence ID" value="NZ_PVBT01000006.1"/>
</dbReference>
<feature type="signal peptide" evidence="1">
    <location>
        <begin position="1"/>
        <end position="23"/>
    </location>
</feature>
<proteinExistence type="predicted"/>
<comment type="caution">
    <text evidence="2">The sequence shown here is derived from an EMBL/GenBank/DDBJ whole genome shotgun (WGS) entry which is preliminary data.</text>
</comment>
<name>A0A2S9JDU8_9HYPH</name>
<feature type="chain" id="PRO_5015491477" evidence="1">
    <location>
        <begin position="24"/>
        <end position="103"/>
    </location>
</feature>
<keyword evidence="3" id="KW-1185">Reference proteome</keyword>
<protein>
    <submittedName>
        <fullName evidence="2">Uncharacterized protein</fullName>
    </submittedName>
</protein>
<keyword evidence="1" id="KW-0732">Signal</keyword>
<dbReference type="EMBL" id="PVBT01000006">
    <property type="protein sequence ID" value="PRD50962.1"/>
    <property type="molecule type" value="Genomic_DNA"/>
</dbReference>
<accession>A0A2S9JDU8</accession>
<evidence type="ECO:0000313" key="3">
    <source>
        <dbReference type="Proteomes" id="UP000238563"/>
    </source>
</evidence>
<dbReference type="AlphaFoldDB" id="A0A2S9JDU8"/>
<evidence type="ECO:0000256" key="1">
    <source>
        <dbReference type="SAM" id="SignalP"/>
    </source>
</evidence>
<sequence>MFKVLAMAGVAALTLLASAPSFAQSIEIGPGGVRLVDPQFERPYRSVSISERTAVRIARSEGVREVDDIRRTRSRIIVEGTDYQGDDISVSIDRRTGEVISVD</sequence>
<dbReference type="Proteomes" id="UP000238563">
    <property type="component" value="Unassembled WGS sequence"/>
</dbReference>